<evidence type="ECO:0008006" key="4">
    <source>
        <dbReference type="Google" id="ProtNLM"/>
    </source>
</evidence>
<accession>A0A164UNJ6</accession>
<dbReference type="Gene3D" id="1.10.510.10">
    <property type="entry name" value="Transferase(Phosphotransferase) domain 1"/>
    <property type="match status" value="1"/>
</dbReference>
<protein>
    <recommendedName>
        <fullName evidence="4">Protein kinase domain-containing protein</fullName>
    </recommendedName>
</protein>
<dbReference type="InterPro" id="IPR011009">
    <property type="entry name" value="Kinase-like_dom_sf"/>
</dbReference>
<evidence type="ECO:0000313" key="2">
    <source>
        <dbReference type="EMBL" id="KZS93401.1"/>
    </source>
</evidence>
<dbReference type="Proteomes" id="UP000076722">
    <property type="component" value="Unassembled WGS sequence"/>
</dbReference>
<dbReference type="EMBL" id="KV419407">
    <property type="protein sequence ID" value="KZS93401.1"/>
    <property type="molecule type" value="Genomic_DNA"/>
</dbReference>
<evidence type="ECO:0000256" key="1">
    <source>
        <dbReference type="SAM" id="MobiDB-lite"/>
    </source>
</evidence>
<name>A0A164UNJ6_9AGAM</name>
<proteinExistence type="predicted"/>
<sequence>MIDKGSQQYRKFQKTGNTKVVLDTPWLGIPRPPHQLSQSHTAQPPLPPLNQPPPPTKRVQNQLDKSPPAPKVKVTVTVPSKREVRSNTPSPTEWISYGIERDISVGPPSRPATFLEQISQSSHIDPSPRQRPKDTPFTSIPPYRRAGASSTLGLTIGAPKASSQSTSTARGSSSSSRSKPAVDLSTIIELTTQSEIPLPPEAYLSDETSDSFSDSDDETTVEAPSTSPQPEPEITLGEGWDPEIFDVEDTYEKNESDNSDEEDDYLGENYEGLVESYLDFVKAPQSPHETLPIFRPTGPFADTMGKTIENVRVLKTLSEGAECRGFIKRGVLDGKEITYISKEWPIFGGWRGFYAELALYVSHLKELQGDCIPRVIGVFVTAVAVSVAFELPHARSWFEAHPRMSPELKEKVVQAYTKIHAKGVIHNDVERRHILIGEDGRVVLIDFNLAASVHPVPEVELERCRVSDLARELRKVKVKLRCPGAIEREQARVTLTEERVRIYHAAKLRRRRGETVVLPPNPLKDAGMVAEQQFEADLSRWLTEHDAPPETAMRRYWVPSDVEVERGIKIPPPMSPELLERFRLETIAPDPNFVPFMEPSLAGFAAAQEANRLKRKREEEDTGDAERASLSSTSGFMSGPLRVLGKVATAMNPISWIAWATGTSRNPTEEEPRPTPNKRTRLTTLMDRVKPANISEE</sequence>
<organism evidence="2 3">
    <name type="scientific">Sistotremastrum niveocremeum HHB9708</name>
    <dbReference type="NCBI Taxonomy" id="1314777"/>
    <lineage>
        <taxon>Eukaryota</taxon>
        <taxon>Fungi</taxon>
        <taxon>Dikarya</taxon>
        <taxon>Basidiomycota</taxon>
        <taxon>Agaricomycotina</taxon>
        <taxon>Agaricomycetes</taxon>
        <taxon>Sistotremastrales</taxon>
        <taxon>Sistotremastraceae</taxon>
        <taxon>Sertulicium</taxon>
        <taxon>Sertulicium niveocremeum</taxon>
    </lineage>
</organism>
<feature type="compositionally biased region" description="Pro residues" evidence="1">
    <location>
        <begin position="44"/>
        <end position="56"/>
    </location>
</feature>
<gene>
    <name evidence="2" type="ORF">SISNIDRAFT_454574</name>
</gene>
<dbReference type="AlphaFoldDB" id="A0A164UNJ6"/>
<evidence type="ECO:0000313" key="3">
    <source>
        <dbReference type="Proteomes" id="UP000076722"/>
    </source>
</evidence>
<dbReference type="InterPro" id="IPR052396">
    <property type="entry name" value="Meiotic_Drive_Suppr_Kinase"/>
</dbReference>
<reference evidence="2 3" key="1">
    <citation type="journal article" date="2016" name="Mol. Biol. Evol.">
        <title>Comparative Genomics of Early-Diverging Mushroom-Forming Fungi Provides Insights into the Origins of Lignocellulose Decay Capabilities.</title>
        <authorList>
            <person name="Nagy L.G."/>
            <person name="Riley R."/>
            <person name="Tritt A."/>
            <person name="Adam C."/>
            <person name="Daum C."/>
            <person name="Floudas D."/>
            <person name="Sun H."/>
            <person name="Yadav J.S."/>
            <person name="Pangilinan J."/>
            <person name="Larsson K.H."/>
            <person name="Matsuura K."/>
            <person name="Barry K."/>
            <person name="Labutti K."/>
            <person name="Kuo R."/>
            <person name="Ohm R.A."/>
            <person name="Bhattacharya S.S."/>
            <person name="Shirouzu T."/>
            <person name="Yoshinaga Y."/>
            <person name="Martin F.M."/>
            <person name="Grigoriev I.V."/>
            <person name="Hibbett D.S."/>
        </authorList>
    </citation>
    <scope>NUCLEOTIDE SEQUENCE [LARGE SCALE GENOMIC DNA]</scope>
    <source>
        <strain evidence="2 3">HHB9708</strain>
    </source>
</reference>
<feature type="compositionally biased region" description="Low complexity" evidence="1">
    <location>
        <begin position="161"/>
        <end position="178"/>
    </location>
</feature>
<feature type="compositionally biased region" description="Acidic residues" evidence="1">
    <location>
        <begin position="207"/>
        <end position="220"/>
    </location>
</feature>
<dbReference type="OrthoDB" id="2687876at2759"/>
<dbReference type="PANTHER" id="PTHR37171:SF1">
    <property type="entry name" value="SERINE_THREONINE-PROTEIN KINASE YRZF-RELATED"/>
    <property type="match status" value="1"/>
</dbReference>
<feature type="region of interest" description="Disordered" evidence="1">
    <location>
        <begin position="1"/>
        <end position="241"/>
    </location>
</feature>
<dbReference type="SUPFAM" id="SSF56112">
    <property type="entry name" value="Protein kinase-like (PK-like)"/>
    <property type="match status" value="1"/>
</dbReference>
<dbReference type="PANTHER" id="PTHR37171">
    <property type="entry name" value="SERINE/THREONINE-PROTEIN KINASE YRZF-RELATED"/>
    <property type="match status" value="1"/>
</dbReference>
<feature type="compositionally biased region" description="Polar residues" evidence="1">
    <location>
        <begin position="1"/>
        <end position="18"/>
    </location>
</feature>
<feature type="region of interest" description="Disordered" evidence="1">
    <location>
        <begin position="662"/>
        <end position="697"/>
    </location>
</feature>
<feature type="region of interest" description="Disordered" evidence="1">
    <location>
        <begin position="613"/>
        <end position="635"/>
    </location>
</feature>
<keyword evidence="3" id="KW-1185">Reference proteome</keyword>
<dbReference type="STRING" id="1314777.A0A164UNJ6"/>
<feature type="compositionally biased region" description="Basic and acidic residues" evidence="1">
    <location>
        <begin position="616"/>
        <end position="627"/>
    </location>
</feature>